<dbReference type="AlphaFoldDB" id="A0A941IVE6"/>
<dbReference type="RefSeq" id="WP_212533629.1">
    <property type="nucleotide sequence ID" value="NZ_JAGSOG010000392.1"/>
</dbReference>
<keyword evidence="2" id="KW-1133">Transmembrane helix</keyword>
<comment type="caution">
    <text evidence="4">The sequence shown here is derived from an EMBL/GenBank/DDBJ whole genome shotgun (WGS) entry which is preliminary data.</text>
</comment>
<feature type="compositionally biased region" description="Low complexity" evidence="1">
    <location>
        <begin position="437"/>
        <end position="455"/>
    </location>
</feature>
<feature type="domain" description="DUF58" evidence="3">
    <location>
        <begin position="207"/>
        <end position="350"/>
    </location>
</feature>
<protein>
    <submittedName>
        <fullName evidence="4">DUF58 domain-containing protein</fullName>
    </submittedName>
</protein>
<evidence type="ECO:0000313" key="4">
    <source>
        <dbReference type="EMBL" id="MBR7839188.1"/>
    </source>
</evidence>
<dbReference type="PANTHER" id="PTHR34351:SF1">
    <property type="entry name" value="SLR1927 PROTEIN"/>
    <property type="match status" value="1"/>
</dbReference>
<keyword evidence="2" id="KW-0472">Membrane</keyword>
<proteinExistence type="predicted"/>
<evidence type="ECO:0000256" key="1">
    <source>
        <dbReference type="SAM" id="MobiDB-lite"/>
    </source>
</evidence>
<dbReference type="Proteomes" id="UP000675781">
    <property type="component" value="Unassembled WGS sequence"/>
</dbReference>
<gene>
    <name evidence="4" type="ORF">KDL01_38355</name>
</gene>
<feature type="transmembrane region" description="Helical" evidence="2">
    <location>
        <begin position="20"/>
        <end position="37"/>
    </location>
</feature>
<feature type="region of interest" description="Disordered" evidence="1">
    <location>
        <begin position="423"/>
        <end position="455"/>
    </location>
</feature>
<dbReference type="PANTHER" id="PTHR34351">
    <property type="entry name" value="SLR1927 PROTEIN-RELATED"/>
    <property type="match status" value="1"/>
</dbReference>
<evidence type="ECO:0000313" key="5">
    <source>
        <dbReference type="Proteomes" id="UP000675781"/>
    </source>
</evidence>
<keyword evidence="2" id="KW-0812">Transmembrane</keyword>
<dbReference type="EMBL" id="JAGSOG010000392">
    <property type="protein sequence ID" value="MBR7839188.1"/>
    <property type="molecule type" value="Genomic_DNA"/>
</dbReference>
<keyword evidence="5" id="KW-1185">Reference proteome</keyword>
<organism evidence="4 5">
    <name type="scientific">Actinospica durhamensis</name>
    <dbReference type="NCBI Taxonomy" id="1508375"/>
    <lineage>
        <taxon>Bacteria</taxon>
        <taxon>Bacillati</taxon>
        <taxon>Actinomycetota</taxon>
        <taxon>Actinomycetes</taxon>
        <taxon>Catenulisporales</taxon>
        <taxon>Actinospicaceae</taxon>
        <taxon>Actinospica</taxon>
    </lineage>
</organism>
<accession>A0A941IVE6</accession>
<reference evidence="4" key="1">
    <citation type="submission" date="2021-04" db="EMBL/GenBank/DDBJ databases">
        <title>Genome based classification of Actinospica acidithermotolerans sp. nov., an actinobacterium isolated from an Indonesian hot spring.</title>
        <authorList>
            <person name="Kusuma A.B."/>
            <person name="Putra K.E."/>
            <person name="Nafisah S."/>
            <person name="Loh J."/>
            <person name="Nouioui I."/>
            <person name="Goodfellow M."/>
        </authorList>
    </citation>
    <scope>NUCLEOTIDE SEQUENCE</scope>
    <source>
        <strain evidence="4">CSCA 57</strain>
    </source>
</reference>
<dbReference type="Pfam" id="PF01882">
    <property type="entry name" value="DUF58"/>
    <property type="match status" value="1"/>
</dbReference>
<name>A0A941IVE6_9ACTN</name>
<sequence length="455" mass="48516">MSARSVLHTFSTGLTVRGRAFLVAGISSIAASLLVGYPPLLRIGVLLTAMPVAAAAITGASRYRISCRRVLQPARVPVGTPAQVHLRLQNAARLPSSALLVEDRLPYTLGSRPRFILRRIEPSGHRRVAYRIRSEHRGRFEVGPLTLRSADPLGLFELSRSFSARHTLTVVPRVQHLPPGRLGALWAGRGEGHAAYAAAAGEEDIGVREYRHGDDLRRIHWRATAHHGELMVRREERTWHSQCTVLLDSRSPAHRGSGPAASYEWAVSAAASTAVHLLNLGYQVRLSTGTGTGLIPAENQDTVLDALAVVKPVHRLALSLDEWAGASAMAGSDHLVIAFLGDLGSGDAAELARARPGATGGIAFLLDTSTWAGPVAQSADRYAHREAARMLRSAGWHVISAGAQDDFAELWGQLGAHQEDLGERFGARRGGPTLPEPSAAAAATAASAPARDGRA</sequence>
<evidence type="ECO:0000259" key="3">
    <source>
        <dbReference type="Pfam" id="PF01882"/>
    </source>
</evidence>
<dbReference type="InterPro" id="IPR002881">
    <property type="entry name" value="DUF58"/>
</dbReference>
<evidence type="ECO:0000256" key="2">
    <source>
        <dbReference type="SAM" id="Phobius"/>
    </source>
</evidence>